<evidence type="ECO:0000313" key="2">
    <source>
        <dbReference type="EMBL" id="TRZ20922.1"/>
    </source>
</evidence>
<dbReference type="AlphaFoldDB" id="A0A8K1GLW3"/>
<comment type="caution">
    <text evidence="2">The sequence shown here is derived from an EMBL/GenBank/DDBJ whole genome shotgun (WGS) entry which is preliminary data.</text>
</comment>
<gene>
    <name evidence="2" type="ORF">HGM15179_006103</name>
</gene>
<accession>A0A8K1GLW3</accession>
<feature type="compositionally biased region" description="Basic and acidic residues" evidence="1">
    <location>
        <begin position="14"/>
        <end position="24"/>
    </location>
</feature>
<feature type="region of interest" description="Disordered" evidence="1">
    <location>
        <begin position="1"/>
        <end position="24"/>
    </location>
</feature>
<evidence type="ECO:0000256" key="1">
    <source>
        <dbReference type="SAM" id="MobiDB-lite"/>
    </source>
</evidence>
<dbReference type="EMBL" id="SWJQ01000136">
    <property type="protein sequence ID" value="TRZ20922.1"/>
    <property type="molecule type" value="Genomic_DNA"/>
</dbReference>
<organism evidence="2 3">
    <name type="scientific">Zosterops borbonicus</name>
    <dbReference type="NCBI Taxonomy" id="364589"/>
    <lineage>
        <taxon>Eukaryota</taxon>
        <taxon>Metazoa</taxon>
        <taxon>Chordata</taxon>
        <taxon>Craniata</taxon>
        <taxon>Vertebrata</taxon>
        <taxon>Euteleostomi</taxon>
        <taxon>Archelosauria</taxon>
        <taxon>Archosauria</taxon>
        <taxon>Dinosauria</taxon>
        <taxon>Saurischia</taxon>
        <taxon>Theropoda</taxon>
        <taxon>Coelurosauria</taxon>
        <taxon>Aves</taxon>
        <taxon>Neognathae</taxon>
        <taxon>Neoaves</taxon>
        <taxon>Telluraves</taxon>
        <taxon>Australaves</taxon>
        <taxon>Passeriformes</taxon>
        <taxon>Sylvioidea</taxon>
        <taxon>Zosteropidae</taxon>
        <taxon>Zosterops</taxon>
    </lineage>
</organism>
<protein>
    <submittedName>
        <fullName evidence="2">Uncharacterized protein</fullName>
    </submittedName>
</protein>
<reference evidence="2" key="1">
    <citation type="submission" date="2019-04" db="EMBL/GenBank/DDBJ databases">
        <title>Genome assembly of Zosterops borbonicus 15179.</title>
        <authorList>
            <person name="Leroy T."/>
            <person name="Anselmetti Y."/>
            <person name="Tilak M.-K."/>
            <person name="Nabholz B."/>
        </authorList>
    </citation>
    <scope>NUCLEOTIDE SEQUENCE</scope>
    <source>
        <strain evidence="2">HGM_15179</strain>
        <tissue evidence="2">Muscle</tissue>
    </source>
</reference>
<evidence type="ECO:0000313" key="3">
    <source>
        <dbReference type="Proteomes" id="UP000796761"/>
    </source>
</evidence>
<dbReference type="Proteomes" id="UP000796761">
    <property type="component" value="Unassembled WGS sequence"/>
</dbReference>
<proteinExistence type="predicted"/>
<name>A0A8K1GLW3_9PASS</name>
<feature type="non-terminal residue" evidence="2">
    <location>
        <position position="1"/>
    </location>
</feature>
<keyword evidence="3" id="KW-1185">Reference proteome</keyword>
<sequence>MGNSVSCSADEIPTDIKTDNEPAQKKLGSVRQLGDFTGPKIGFKGKKRRLEALQALPVILLDALGMLAIPGVFGVWKDAEKDAGSSSHHLWVPPEGISWVLLKVSPGSSLRRLQVPPGAIETVKIFGINKPMQLGGDEAPLPLKANWDGLETRSLSGSQDLYNLTGSSADDGKS</sequence>